<dbReference type="RefSeq" id="WP_066604546.1">
    <property type="nucleotide sequence ID" value="NZ_FORY01000007.1"/>
</dbReference>
<feature type="transmembrane region" description="Helical" evidence="6">
    <location>
        <begin position="17"/>
        <end position="42"/>
    </location>
</feature>
<keyword evidence="4 6" id="KW-1133">Transmembrane helix</keyword>
<evidence type="ECO:0000256" key="6">
    <source>
        <dbReference type="SAM" id="Phobius"/>
    </source>
</evidence>
<reference evidence="7" key="2">
    <citation type="submission" date="2023-07" db="EMBL/GenBank/DDBJ databases">
        <title>Genome content predicts the carbon catabolic preferences of heterotrophic bacteria.</title>
        <authorList>
            <person name="Gralka M."/>
        </authorList>
    </citation>
    <scope>NUCLEOTIDE SEQUENCE</scope>
    <source>
        <strain evidence="7">I2M02</strain>
    </source>
</reference>
<keyword evidence="3 6" id="KW-0812">Transmembrane</keyword>
<keyword evidence="2" id="KW-1003">Cell membrane</keyword>
<evidence type="ECO:0000256" key="1">
    <source>
        <dbReference type="ARBA" id="ARBA00004651"/>
    </source>
</evidence>
<evidence type="ECO:0000256" key="3">
    <source>
        <dbReference type="ARBA" id="ARBA00022692"/>
    </source>
</evidence>
<evidence type="ECO:0000256" key="5">
    <source>
        <dbReference type="ARBA" id="ARBA00023136"/>
    </source>
</evidence>
<reference evidence="8 9" key="1">
    <citation type="submission" date="2016-10" db="EMBL/GenBank/DDBJ databases">
        <authorList>
            <person name="de Groot N.N."/>
        </authorList>
    </citation>
    <scope>NUCLEOTIDE SEQUENCE [LARGE SCALE GENOMIC DNA]</scope>
    <source>
        <strain evidence="8 9">CGMCC 1.8891</strain>
    </source>
</reference>
<dbReference type="EMBL" id="JAUOPJ010000009">
    <property type="protein sequence ID" value="MDO6457794.1"/>
    <property type="molecule type" value="Genomic_DNA"/>
</dbReference>
<evidence type="ECO:0000256" key="4">
    <source>
        <dbReference type="ARBA" id="ARBA00022989"/>
    </source>
</evidence>
<gene>
    <name evidence="7" type="ORF">Q4494_11940</name>
    <name evidence="8" type="ORF">SAMN04488138_10771</name>
</gene>
<evidence type="ECO:0000313" key="7">
    <source>
        <dbReference type="EMBL" id="MDO6457794.1"/>
    </source>
</evidence>
<name>A0A1I3STX7_9RHOB</name>
<proteinExistence type="predicted"/>
<feature type="transmembrane region" description="Helical" evidence="6">
    <location>
        <begin position="82"/>
        <end position="105"/>
    </location>
</feature>
<dbReference type="PANTHER" id="PTHR33931:SF2">
    <property type="entry name" value="HOLIN-LIKE PROTEIN CIDA"/>
    <property type="match status" value="1"/>
</dbReference>
<dbReference type="AlphaFoldDB" id="A0A1I3STX7"/>
<dbReference type="GO" id="GO:0005886">
    <property type="term" value="C:plasma membrane"/>
    <property type="evidence" value="ECO:0007669"/>
    <property type="project" value="UniProtKB-SubCell"/>
</dbReference>
<keyword evidence="5 6" id="KW-0472">Membrane</keyword>
<evidence type="ECO:0000256" key="2">
    <source>
        <dbReference type="ARBA" id="ARBA00022475"/>
    </source>
</evidence>
<evidence type="ECO:0000313" key="8">
    <source>
        <dbReference type="EMBL" id="SFJ61843.1"/>
    </source>
</evidence>
<keyword evidence="9" id="KW-1185">Reference proteome</keyword>
<feature type="transmembrane region" description="Helical" evidence="6">
    <location>
        <begin position="54"/>
        <end position="76"/>
    </location>
</feature>
<dbReference type="Proteomes" id="UP000183299">
    <property type="component" value="Unassembled WGS sequence"/>
</dbReference>
<dbReference type="GeneID" id="98665063"/>
<accession>A0A1I3STX7</accession>
<dbReference type="GO" id="GO:0016787">
    <property type="term" value="F:hydrolase activity"/>
    <property type="evidence" value="ECO:0007669"/>
    <property type="project" value="UniProtKB-KW"/>
</dbReference>
<dbReference type="PANTHER" id="PTHR33931">
    <property type="entry name" value="HOLIN-LIKE PROTEIN CIDA-RELATED"/>
    <property type="match status" value="1"/>
</dbReference>
<dbReference type="InterPro" id="IPR005538">
    <property type="entry name" value="LrgA/CidA"/>
</dbReference>
<organism evidence="8 9">
    <name type="scientific">Celeribacter halophilus</name>
    <dbReference type="NCBI Taxonomy" id="576117"/>
    <lineage>
        <taxon>Bacteria</taxon>
        <taxon>Pseudomonadati</taxon>
        <taxon>Pseudomonadota</taxon>
        <taxon>Alphaproteobacteria</taxon>
        <taxon>Rhodobacterales</taxon>
        <taxon>Roseobacteraceae</taxon>
        <taxon>Celeribacter</taxon>
    </lineage>
</organism>
<comment type="subcellular location">
    <subcellularLocation>
        <location evidence="1">Cell membrane</location>
        <topology evidence="1">Multi-pass membrane protein</topology>
    </subcellularLocation>
</comment>
<keyword evidence="8" id="KW-0378">Hydrolase</keyword>
<protein>
    <submittedName>
        <fullName evidence="7">CidA/LrgA family protein</fullName>
    </submittedName>
    <submittedName>
        <fullName evidence="8">Putative effector of murein hydrolase LrgA, UPF0299 family</fullName>
    </submittedName>
</protein>
<dbReference type="STRING" id="576117.SAMN04488138_10771"/>
<sequence>MIFHFGLFLGFQLIGEILARILSLSLPGPVIGMILLAALLLLQPRIGHAIEKTAGGFLSHLSLLFVPAGVGVVQYFDQMSEIGLPLAAAVIGSTVLSIGAGALTFKYVNRFRGVRDETPE</sequence>
<dbReference type="Pfam" id="PF03788">
    <property type="entry name" value="LrgA"/>
    <property type="match status" value="1"/>
</dbReference>
<dbReference type="EMBL" id="FORY01000007">
    <property type="protein sequence ID" value="SFJ61843.1"/>
    <property type="molecule type" value="Genomic_DNA"/>
</dbReference>
<evidence type="ECO:0000313" key="9">
    <source>
        <dbReference type="Proteomes" id="UP000183299"/>
    </source>
</evidence>
<dbReference type="OrthoDB" id="385012at2"/>
<dbReference type="Proteomes" id="UP001169823">
    <property type="component" value="Unassembled WGS sequence"/>
</dbReference>